<keyword evidence="4 10" id="KW-0812">Transmembrane</keyword>
<dbReference type="WBParaSite" id="TCLT_0000542401-mRNA-1">
    <property type="protein sequence ID" value="TCLT_0000542401-mRNA-1"/>
    <property type="gene ID" value="TCLT_0000542401"/>
</dbReference>
<evidence type="ECO:0000256" key="2">
    <source>
        <dbReference type="ARBA" id="ARBA00009187"/>
    </source>
</evidence>
<accession>A0A0N5CYB0</accession>
<feature type="transmembrane region" description="Helical" evidence="10">
    <location>
        <begin position="218"/>
        <end position="241"/>
    </location>
</feature>
<evidence type="ECO:0000256" key="4">
    <source>
        <dbReference type="ARBA" id="ARBA00022692"/>
    </source>
</evidence>
<feature type="transmembrane region" description="Helical" evidence="10">
    <location>
        <begin position="96"/>
        <end position="117"/>
    </location>
</feature>
<dbReference type="GO" id="GO:0016125">
    <property type="term" value="P:sterol metabolic process"/>
    <property type="evidence" value="ECO:0007669"/>
    <property type="project" value="UniProtKB-UniRule"/>
</dbReference>
<keyword evidence="6 10" id="KW-1133">Transmembrane helix</keyword>
<dbReference type="OMA" id="KLYWKVS"/>
<comment type="similarity">
    <text evidence="2 10">Belongs to the ARV1 family.</text>
</comment>
<dbReference type="Pfam" id="PF04161">
    <property type="entry name" value="Arv1"/>
    <property type="match status" value="1"/>
</dbReference>
<evidence type="ECO:0000256" key="8">
    <source>
        <dbReference type="ARBA" id="ARBA00023098"/>
    </source>
</evidence>
<evidence type="ECO:0000256" key="3">
    <source>
        <dbReference type="ARBA" id="ARBA00022448"/>
    </source>
</evidence>
<evidence type="ECO:0000313" key="13">
    <source>
        <dbReference type="WBParaSite" id="TCLT_0000542401-mRNA-1"/>
    </source>
</evidence>
<dbReference type="GO" id="GO:0097036">
    <property type="term" value="P:regulation of plasma membrane sterol distribution"/>
    <property type="evidence" value="ECO:0007669"/>
    <property type="project" value="UniProtKB-UniRule"/>
</dbReference>
<keyword evidence="7 10" id="KW-0445">Lipid transport</keyword>
<dbReference type="GO" id="GO:0005794">
    <property type="term" value="C:Golgi apparatus"/>
    <property type="evidence" value="ECO:0007669"/>
    <property type="project" value="TreeGrafter"/>
</dbReference>
<gene>
    <name evidence="11" type="ORF">TCLT_LOCUS5413</name>
</gene>
<sequence length="244" mass="28670">MMFNMCLYSDWGLKQKTRIPMENQGDKLEEKYVCINCCYASSSLFLKYSDNGIRLTHCVGYLLRNCGRAVDAYVEYDNVLIIIDLMLQYVKAYRHLLINSNNLVSFILMSAIFLVFVHQRRRVILGSDNIYDLEWKFYECLLQSLMEMTSLVLVQMTLLSSRYRSRLSISKALQVFCAGFYGNVFAVLSVIWHLHLIWSYRMFIELFVFISHVQALRGMFFLIAENVAVHQIIFFMLLNVYNIV</sequence>
<dbReference type="Proteomes" id="UP000276776">
    <property type="component" value="Unassembled WGS sequence"/>
</dbReference>
<dbReference type="STRING" id="103827.A0A0N5CYB0"/>
<comment type="function">
    <text evidence="10">Mediator of sterol homeostasis involved in sterol uptake, trafficking and distribution into membranes.</text>
</comment>
<keyword evidence="8 10" id="KW-0443">Lipid metabolism</keyword>
<dbReference type="GO" id="GO:0032541">
    <property type="term" value="C:cortical endoplasmic reticulum"/>
    <property type="evidence" value="ECO:0007669"/>
    <property type="project" value="TreeGrafter"/>
</dbReference>
<name>A0A0N5CYB0_THECL</name>
<dbReference type="GO" id="GO:0006665">
    <property type="term" value="P:sphingolipid metabolic process"/>
    <property type="evidence" value="ECO:0007669"/>
    <property type="project" value="TreeGrafter"/>
</dbReference>
<feature type="transmembrane region" description="Helical" evidence="10">
    <location>
        <begin position="172"/>
        <end position="198"/>
    </location>
</feature>
<reference evidence="11 12" key="2">
    <citation type="submission" date="2018-11" db="EMBL/GenBank/DDBJ databases">
        <authorList>
            <consortium name="Pathogen Informatics"/>
        </authorList>
    </citation>
    <scope>NUCLEOTIDE SEQUENCE [LARGE SCALE GENOMIC DNA]</scope>
</reference>
<dbReference type="PANTHER" id="PTHR14467:SF0">
    <property type="entry name" value="PROTEIN ARV1"/>
    <property type="match status" value="1"/>
</dbReference>
<dbReference type="EMBL" id="UYYF01004338">
    <property type="protein sequence ID" value="VDN02658.1"/>
    <property type="molecule type" value="Genomic_DNA"/>
</dbReference>
<evidence type="ECO:0000256" key="1">
    <source>
        <dbReference type="ARBA" id="ARBA00004477"/>
    </source>
</evidence>
<dbReference type="OrthoDB" id="2192830at2759"/>
<comment type="subcellular location">
    <subcellularLocation>
        <location evidence="1 10">Endoplasmic reticulum membrane</location>
        <topology evidence="1 10">Multi-pass membrane protein</topology>
    </subcellularLocation>
</comment>
<organism evidence="13">
    <name type="scientific">Thelazia callipaeda</name>
    <name type="common">Oriental eyeworm</name>
    <name type="synonym">Parasitic nematode</name>
    <dbReference type="NCBI Taxonomy" id="103827"/>
    <lineage>
        <taxon>Eukaryota</taxon>
        <taxon>Metazoa</taxon>
        <taxon>Ecdysozoa</taxon>
        <taxon>Nematoda</taxon>
        <taxon>Chromadorea</taxon>
        <taxon>Rhabditida</taxon>
        <taxon>Spirurina</taxon>
        <taxon>Spiruromorpha</taxon>
        <taxon>Thelazioidea</taxon>
        <taxon>Thelaziidae</taxon>
        <taxon>Thelazia</taxon>
    </lineage>
</organism>
<evidence type="ECO:0000313" key="12">
    <source>
        <dbReference type="Proteomes" id="UP000276776"/>
    </source>
</evidence>
<protein>
    <recommendedName>
        <fullName evidence="10">Protein ARV</fullName>
    </recommendedName>
</protein>
<keyword evidence="9 10" id="KW-0472">Membrane</keyword>
<evidence type="ECO:0000256" key="9">
    <source>
        <dbReference type="ARBA" id="ARBA00023136"/>
    </source>
</evidence>
<evidence type="ECO:0000313" key="11">
    <source>
        <dbReference type="EMBL" id="VDN02658.1"/>
    </source>
</evidence>
<keyword evidence="5 10" id="KW-0256">Endoplasmic reticulum</keyword>
<keyword evidence="12" id="KW-1185">Reference proteome</keyword>
<dbReference type="GO" id="GO:0005789">
    <property type="term" value="C:endoplasmic reticulum membrane"/>
    <property type="evidence" value="ECO:0007669"/>
    <property type="project" value="UniProtKB-SubCell"/>
</dbReference>
<reference evidence="13" key="1">
    <citation type="submission" date="2017-02" db="UniProtKB">
        <authorList>
            <consortium name="WormBaseParasite"/>
        </authorList>
    </citation>
    <scope>IDENTIFICATION</scope>
</reference>
<keyword evidence="3 10" id="KW-0813">Transport</keyword>
<dbReference type="AlphaFoldDB" id="A0A0N5CYB0"/>
<dbReference type="InterPro" id="IPR007290">
    <property type="entry name" value="Arv1"/>
</dbReference>
<evidence type="ECO:0000256" key="5">
    <source>
        <dbReference type="ARBA" id="ARBA00022824"/>
    </source>
</evidence>
<proteinExistence type="inferred from homology"/>
<dbReference type="GO" id="GO:0032366">
    <property type="term" value="P:intracellular sterol transport"/>
    <property type="evidence" value="ECO:0007669"/>
    <property type="project" value="UniProtKB-UniRule"/>
</dbReference>
<dbReference type="PANTHER" id="PTHR14467">
    <property type="entry name" value="ARV1"/>
    <property type="match status" value="1"/>
</dbReference>
<evidence type="ECO:0000256" key="10">
    <source>
        <dbReference type="RuleBase" id="RU368065"/>
    </source>
</evidence>
<evidence type="ECO:0000256" key="6">
    <source>
        <dbReference type="ARBA" id="ARBA00022989"/>
    </source>
</evidence>
<evidence type="ECO:0000256" key="7">
    <source>
        <dbReference type="ARBA" id="ARBA00023055"/>
    </source>
</evidence>